<keyword evidence="6" id="KW-0175">Coiled coil</keyword>
<organism evidence="8 9">
    <name type="scientific">Filobasidium floriforme</name>
    <dbReference type="NCBI Taxonomy" id="5210"/>
    <lineage>
        <taxon>Eukaryota</taxon>
        <taxon>Fungi</taxon>
        <taxon>Dikarya</taxon>
        <taxon>Basidiomycota</taxon>
        <taxon>Agaricomycotina</taxon>
        <taxon>Tremellomycetes</taxon>
        <taxon>Filobasidiales</taxon>
        <taxon>Filobasidiaceae</taxon>
        <taxon>Filobasidium</taxon>
    </lineage>
</organism>
<evidence type="ECO:0000256" key="1">
    <source>
        <dbReference type="ARBA" id="ARBA00004123"/>
    </source>
</evidence>
<reference evidence="8" key="1">
    <citation type="submission" date="2020-04" db="EMBL/GenBank/DDBJ databases">
        <title>Analysis of mating type loci in Filobasidium floriforme.</title>
        <authorList>
            <person name="Nowrousian M."/>
        </authorList>
    </citation>
    <scope>NUCLEOTIDE SEQUENCE</scope>
    <source>
        <strain evidence="8">CBS 6242</strain>
    </source>
</reference>
<feature type="region of interest" description="Disordered" evidence="7">
    <location>
        <begin position="1130"/>
        <end position="1226"/>
    </location>
</feature>
<sequence length="1226" mass="137465">MARQAKLEFEGKISAKGASTDGIRARLKELHEKLKALNQDETDISSLEAVRKQLIEKSILLNKDKGIKAYCACCLADMLRLYAPDPPYKDERLKDIFVFMLTQVSHHLKAQSSFPTTSRSRAPTTTRMTDIPYYSEYYYLLDSLATIRSICLVIDLSGGEELAKDWFIGLFSIVRSDMNKQMLRLLQDILTSLLDESGTLPVGLLENVLLAQISAHKENPAHPAFMLTVGIMRNSAPKLQRQLHAYIADIHDTRGKDPSDDDMGELREAHSMLCLLFAHAPEVLLNVIPYLEEALQGGSLQLRVLTTETLGAIFGSPSGATIAPVGNLTIAESYHSTWQMWMGRRADKAIQVRVAWVGAARNVLVHHPELRSSVEVGLVEKFTDVEDRVRAAACRALGSLDYEVAAHHVSVGTLKMLGDRLKDKKPAVSERAFEALGRLYAAAYNEIEAGDSAAIAQFGWIPESIYKSLADNASITQREHVETVTAEYILPLPSLKADPDAETHWVDRLLVVCCGLSASAFESLMSLTNLSDPALQPWEVYVKACEANNGGVIDRDEEEVKKRLEQIIKYLAGRFVEPHRTEKALQSFASLNDTRLYKHINAMVNLSTDIEGVIKARSDALKRLDSSLPDAVPVFKILFNKASFWIINRSSISLLINRATKQDSDDNSVVAHKILLHISKQRAQLFSTHVAELQSLLTDKRPNAPVDLALQCLAQTAMVSPKDTNLPNRIIERLNSFCAQGTALQGKYAARMLARSSNANDVEQAVMASIQALNGEASPTPLLAPLCALREFIKRNVDAIKPKVDSIVDRLNARVLSEVVEPAATDERWRKWEELDERSQTKVLALKVQIEVCLMGLPGVFEVQARHREGVKALHRVIASAGQIDEEPQESGALAGHLRLVAATGLTKMAHYREYEEMISSACFEEIAYQIQDEYYPVRYGYLQKLHKYLLRRRHAPRWYILPFLVAHDVEQDVKDMGIKITQDVQHRLPDKQRVTMIEKPFVRLLSLLAHHPDFETTGADDLIAMSQYINLYLDEVANQRNVTLLYYLANRIKTVQDIKESGDRLYLLSELAQLLLQQRAQAQQWSIDQYSGKHNMPSDIFARLPNSDVSKEIARKQYLTADMARELQASTARKPAKPLPIEKPPKVAKPPKERITPVKPTPKRKRRRTPDSGDDTAGEETPDTDDYEEQSGDEMVRIKPKAKRAGRSNPRVRDYHDSCLGKVLS</sequence>
<evidence type="ECO:0000256" key="3">
    <source>
        <dbReference type="ARBA" id="ARBA00022776"/>
    </source>
</evidence>
<evidence type="ECO:0000256" key="7">
    <source>
        <dbReference type="SAM" id="MobiDB-lite"/>
    </source>
</evidence>
<dbReference type="Proteomes" id="UP000812966">
    <property type="component" value="Unassembled WGS sequence"/>
</dbReference>
<dbReference type="GO" id="GO:0051301">
    <property type="term" value="P:cell division"/>
    <property type="evidence" value="ECO:0007669"/>
    <property type="project" value="UniProtKB-KW"/>
</dbReference>
<dbReference type="GO" id="GO:0007064">
    <property type="term" value="P:mitotic sister chromatid cohesion"/>
    <property type="evidence" value="ECO:0007669"/>
    <property type="project" value="InterPro"/>
</dbReference>
<dbReference type="InterPro" id="IPR016024">
    <property type="entry name" value="ARM-type_fold"/>
</dbReference>
<keyword evidence="5" id="KW-0131">Cell cycle</keyword>
<keyword evidence="3" id="KW-0498">Mitosis</keyword>
<dbReference type="EMBL" id="JABELV010000025">
    <property type="protein sequence ID" value="KAG7562780.1"/>
    <property type="molecule type" value="Genomic_DNA"/>
</dbReference>
<keyword evidence="4" id="KW-0539">Nucleus</keyword>
<dbReference type="CDD" id="cd19953">
    <property type="entry name" value="PDS5"/>
    <property type="match status" value="1"/>
</dbReference>
<evidence type="ECO:0000313" key="9">
    <source>
        <dbReference type="Proteomes" id="UP000812966"/>
    </source>
</evidence>
<keyword evidence="2" id="KW-0132">Cell division</keyword>
<dbReference type="Gene3D" id="1.25.10.10">
    <property type="entry name" value="Leucine-rich Repeat Variant"/>
    <property type="match status" value="1"/>
</dbReference>
<dbReference type="InterPro" id="IPR039776">
    <property type="entry name" value="Pds5"/>
</dbReference>
<dbReference type="SUPFAM" id="SSF48371">
    <property type="entry name" value="ARM repeat"/>
    <property type="match status" value="1"/>
</dbReference>
<name>A0A8K0JQS7_9TREE</name>
<feature type="compositionally biased region" description="Acidic residues" evidence="7">
    <location>
        <begin position="1173"/>
        <end position="1193"/>
    </location>
</feature>
<keyword evidence="9" id="KW-1185">Reference proteome</keyword>
<dbReference type="PANTHER" id="PTHR12663:SF0">
    <property type="entry name" value="PRECOCIOUS DISSOCIATION OF SISTERS 5, ISOFORM A"/>
    <property type="match status" value="1"/>
</dbReference>
<evidence type="ECO:0000313" key="8">
    <source>
        <dbReference type="EMBL" id="KAG7562780.1"/>
    </source>
</evidence>
<comment type="subcellular location">
    <subcellularLocation>
        <location evidence="1">Nucleus</location>
    </subcellularLocation>
</comment>
<comment type="caution">
    <text evidence="8">The sequence shown here is derived from an EMBL/GenBank/DDBJ whole genome shotgun (WGS) entry which is preliminary data.</text>
</comment>
<proteinExistence type="predicted"/>
<accession>A0A8K0JQS7</accession>
<evidence type="ECO:0000256" key="4">
    <source>
        <dbReference type="ARBA" id="ARBA00023242"/>
    </source>
</evidence>
<protein>
    <submittedName>
        <fullName evidence="8">Uncharacterized protein</fullName>
    </submittedName>
</protein>
<evidence type="ECO:0000256" key="2">
    <source>
        <dbReference type="ARBA" id="ARBA00022618"/>
    </source>
</evidence>
<evidence type="ECO:0000256" key="6">
    <source>
        <dbReference type="SAM" id="Coils"/>
    </source>
</evidence>
<feature type="coiled-coil region" evidence="6">
    <location>
        <begin position="20"/>
        <end position="57"/>
    </location>
</feature>
<evidence type="ECO:0000256" key="5">
    <source>
        <dbReference type="ARBA" id="ARBA00023306"/>
    </source>
</evidence>
<dbReference type="GO" id="GO:0006281">
    <property type="term" value="P:DNA repair"/>
    <property type="evidence" value="ECO:0007669"/>
    <property type="project" value="TreeGrafter"/>
</dbReference>
<dbReference type="GO" id="GO:0000785">
    <property type="term" value="C:chromatin"/>
    <property type="evidence" value="ECO:0007669"/>
    <property type="project" value="TreeGrafter"/>
</dbReference>
<dbReference type="AlphaFoldDB" id="A0A8K0JQS7"/>
<dbReference type="PANTHER" id="PTHR12663">
    <property type="entry name" value="ANDROGEN INDUCED INHIBITOR OF PROLIFERATION AS3 / PDS5-RELATED"/>
    <property type="match status" value="1"/>
</dbReference>
<dbReference type="InterPro" id="IPR011989">
    <property type="entry name" value="ARM-like"/>
</dbReference>
<gene>
    <name evidence="8" type="ORF">FFLO_01735</name>
</gene>
<dbReference type="GO" id="GO:0005634">
    <property type="term" value="C:nucleus"/>
    <property type="evidence" value="ECO:0007669"/>
    <property type="project" value="UniProtKB-SubCell"/>
</dbReference>
<dbReference type="Pfam" id="PF20168">
    <property type="entry name" value="PDS5"/>
    <property type="match status" value="1"/>
</dbReference>